<proteinExistence type="predicted"/>
<dbReference type="GO" id="GO:0004497">
    <property type="term" value="F:monooxygenase activity"/>
    <property type="evidence" value="ECO:0007669"/>
    <property type="project" value="UniProtKB-KW"/>
</dbReference>
<reference evidence="2" key="1">
    <citation type="journal article" date="2019" name="Int. J. Syst. Evol. Microbiol.">
        <title>The Global Catalogue of Microorganisms (GCM) 10K type strain sequencing project: providing services to taxonomists for standard genome sequencing and annotation.</title>
        <authorList>
            <consortium name="The Broad Institute Genomics Platform"/>
            <consortium name="The Broad Institute Genome Sequencing Center for Infectious Disease"/>
            <person name="Wu L."/>
            <person name="Ma J."/>
        </authorList>
    </citation>
    <scope>NUCLEOTIDE SEQUENCE [LARGE SCALE GENOMIC DNA]</scope>
    <source>
        <strain evidence="2">KCTC 42586</strain>
    </source>
</reference>
<evidence type="ECO:0000313" key="1">
    <source>
        <dbReference type="EMBL" id="MFC5219888.1"/>
    </source>
</evidence>
<dbReference type="InterPro" id="IPR011008">
    <property type="entry name" value="Dimeric_a/b-barrel"/>
</dbReference>
<dbReference type="SUPFAM" id="SSF54909">
    <property type="entry name" value="Dimeric alpha+beta barrel"/>
    <property type="match status" value="1"/>
</dbReference>
<dbReference type="EMBL" id="JBHSKM010000044">
    <property type="protein sequence ID" value="MFC5219888.1"/>
    <property type="molecule type" value="Genomic_DNA"/>
</dbReference>
<organism evidence="1 2">
    <name type="scientific">Streptomyces coerulescens</name>
    <dbReference type="NCBI Taxonomy" id="29304"/>
    <lineage>
        <taxon>Bacteria</taxon>
        <taxon>Bacillati</taxon>
        <taxon>Actinomycetota</taxon>
        <taxon>Actinomycetes</taxon>
        <taxon>Kitasatosporales</taxon>
        <taxon>Streptomycetaceae</taxon>
        <taxon>Streptomyces</taxon>
    </lineage>
</organism>
<gene>
    <name evidence="1" type="ORF">ACFPQ9_39350</name>
</gene>
<sequence>MEATLINVFIVPADKEEEFLTNWHRTSEIYRDGGGLIEAHLHRNTGVGNGTFSFVNIARWVSAEAWRTAHVAYVPGEYSVEGVKGHPSIFENVADIYSTVLPATQDRTHWLAAGGGVFDVD</sequence>
<dbReference type="Proteomes" id="UP001596263">
    <property type="component" value="Unassembled WGS sequence"/>
</dbReference>
<dbReference type="RefSeq" id="WP_380864172.1">
    <property type="nucleotide sequence ID" value="NZ_JBHSKM010000044.1"/>
</dbReference>
<name>A0ABW0CWS9_STRCD</name>
<accession>A0ABW0CWS9</accession>
<keyword evidence="2" id="KW-1185">Reference proteome</keyword>
<protein>
    <submittedName>
        <fullName evidence="1">Antibiotic biosynthesis monooxygenase family protein</fullName>
        <ecNumber evidence="1">1.14.-.-</ecNumber>
    </submittedName>
</protein>
<dbReference type="Gene3D" id="3.30.70.100">
    <property type="match status" value="1"/>
</dbReference>
<keyword evidence="1" id="KW-0560">Oxidoreductase</keyword>
<comment type="caution">
    <text evidence="1">The sequence shown here is derived from an EMBL/GenBank/DDBJ whole genome shotgun (WGS) entry which is preliminary data.</text>
</comment>
<keyword evidence="1" id="KW-0503">Monooxygenase</keyword>
<evidence type="ECO:0000313" key="2">
    <source>
        <dbReference type="Proteomes" id="UP001596263"/>
    </source>
</evidence>
<dbReference type="EC" id="1.14.-.-" evidence="1"/>